<dbReference type="RefSeq" id="WP_380736432.1">
    <property type="nucleotide sequence ID" value="NZ_JBHTJP010000019.1"/>
</dbReference>
<proteinExistence type="predicted"/>
<organism evidence="2 3">
    <name type="scientific">Salinimicrobium gaetbulicola</name>
    <dbReference type="NCBI Taxonomy" id="999702"/>
    <lineage>
        <taxon>Bacteria</taxon>
        <taxon>Pseudomonadati</taxon>
        <taxon>Bacteroidota</taxon>
        <taxon>Flavobacteriia</taxon>
        <taxon>Flavobacteriales</taxon>
        <taxon>Flavobacteriaceae</taxon>
        <taxon>Salinimicrobium</taxon>
    </lineage>
</organism>
<dbReference type="EMBL" id="JBHTJP010000019">
    <property type="protein sequence ID" value="MFD0975415.1"/>
    <property type="molecule type" value="Genomic_DNA"/>
</dbReference>
<dbReference type="Pfam" id="PF04536">
    <property type="entry name" value="TPM_phosphatase"/>
    <property type="match status" value="1"/>
</dbReference>
<evidence type="ECO:0000259" key="1">
    <source>
        <dbReference type="Pfam" id="PF04536"/>
    </source>
</evidence>
<evidence type="ECO:0000313" key="3">
    <source>
        <dbReference type="Proteomes" id="UP001597100"/>
    </source>
</evidence>
<comment type="caution">
    <text evidence="2">The sequence shown here is derived from an EMBL/GenBank/DDBJ whole genome shotgun (WGS) entry which is preliminary data.</text>
</comment>
<protein>
    <submittedName>
        <fullName evidence="2">TPM domain-containing protein</fullName>
    </submittedName>
</protein>
<name>A0ABW3IC57_9FLAO</name>
<feature type="domain" description="TPM" evidence="1">
    <location>
        <begin position="48"/>
        <end position="171"/>
    </location>
</feature>
<dbReference type="Proteomes" id="UP001597100">
    <property type="component" value="Unassembled WGS sequence"/>
</dbReference>
<dbReference type="Gene3D" id="3.10.310.50">
    <property type="match status" value="1"/>
</dbReference>
<keyword evidence="3" id="KW-1185">Reference proteome</keyword>
<accession>A0ABW3IC57</accession>
<reference evidence="3" key="1">
    <citation type="journal article" date="2019" name="Int. J. Syst. Evol. Microbiol.">
        <title>The Global Catalogue of Microorganisms (GCM) 10K type strain sequencing project: providing services to taxonomists for standard genome sequencing and annotation.</title>
        <authorList>
            <consortium name="The Broad Institute Genomics Platform"/>
            <consortium name="The Broad Institute Genome Sequencing Center for Infectious Disease"/>
            <person name="Wu L."/>
            <person name="Ma J."/>
        </authorList>
    </citation>
    <scope>NUCLEOTIDE SEQUENCE [LARGE SCALE GENOMIC DNA]</scope>
    <source>
        <strain evidence="3">CCUG 60898</strain>
    </source>
</reference>
<sequence length="175" mass="20288">MKNYLLVLLVLTNFISCKTSSKNEVEFTRERTEIQHENVNFPEPRGFVNDFDNIFTPDQILDLENRLHAYEQQTSNQIAVATVNSIEPYDEIQWYATDLANYWGIGKKERDNGLLILLNKNKREIWIATGIGTEKILTDKIVKDIIDSSIIPEFKKGSYYDGIVKGVEEIKVKWN</sequence>
<dbReference type="PANTHER" id="PTHR30373:SF2">
    <property type="entry name" value="UPF0603 PROTEIN YGCG"/>
    <property type="match status" value="1"/>
</dbReference>
<evidence type="ECO:0000313" key="2">
    <source>
        <dbReference type="EMBL" id="MFD0975415.1"/>
    </source>
</evidence>
<dbReference type="InterPro" id="IPR007621">
    <property type="entry name" value="TPM_dom"/>
</dbReference>
<dbReference type="PANTHER" id="PTHR30373">
    <property type="entry name" value="UPF0603 PROTEIN YGCG"/>
    <property type="match status" value="1"/>
</dbReference>
<gene>
    <name evidence="2" type="ORF">ACFQ1G_01305</name>
</gene>